<feature type="compositionally biased region" description="Basic residues" evidence="1">
    <location>
        <begin position="276"/>
        <end position="285"/>
    </location>
</feature>
<reference evidence="2" key="1">
    <citation type="journal article" date="2020" name="Stud. Mycol.">
        <title>101 Dothideomycetes genomes: a test case for predicting lifestyles and emergence of pathogens.</title>
        <authorList>
            <person name="Haridas S."/>
            <person name="Albert R."/>
            <person name="Binder M."/>
            <person name="Bloem J."/>
            <person name="Labutti K."/>
            <person name="Salamov A."/>
            <person name="Andreopoulos B."/>
            <person name="Baker S."/>
            <person name="Barry K."/>
            <person name="Bills G."/>
            <person name="Bluhm B."/>
            <person name="Cannon C."/>
            <person name="Castanera R."/>
            <person name="Culley D."/>
            <person name="Daum C."/>
            <person name="Ezra D."/>
            <person name="Gonzalez J."/>
            <person name="Henrissat B."/>
            <person name="Kuo A."/>
            <person name="Liang C."/>
            <person name="Lipzen A."/>
            <person name="Lutzoni F."/>
            <person name="Magnuson J."/>
            <person name="Mondo S."/>
            <person name="Nolan M."/>
            <person name="Ohm R."/>
            <person name="Pangilinan J."/>
            <person name="Park H.-J."/>
            <person name="Ramirez L."/>
            <person name="Alfaro M."/>
            <person name="Sun H."/>
            <person name="Tritt A."/>
            <person name="Yoshinaga Y."/>
            <person name="Zwiers L.-H."/>
            <person name="Turgeon B."/>
            <person name="Goodwin S."/>
            <person name="Spatafora J."/>
            <person name="Crous P."/>
            <person name="Grigoriev I."/>
        </authorList>
    </citation>
    <scope>NUCLEOTIDE SEQUENCE</scope>
    <source>
        <strain evidence="2">CBS 130266</strain>
    </source>
</reference>
<dbReference type="Proteomes" id="UP000800235">
    <property type="component" value="Unassembled WGS sequence"/>
</dbReference>
<proteinExistence type="predicted"/>
<dbReference type="AlphaFoldDB" id="A0A9P4NLR1"/>
<comment type="caution">
    <text evidence="2">The sequence shown here is derived from an EMBL/GenBank/DDBJ whole genome shotgun (WGS) entry which is preliminary data.</text>
</comment>
<feature type="compositionally biased region" description="Polar residues" evidence="1">
    <location>
        <begin position="147"/>
        <end position="156"/>
    </location>
</feature>
<gene>
    <name evidence="2" type="ORF">EJ08DRAFT_663066</name>
</gene>
<feature type="compositionally biased region" description="Pro residues" evidence="1">
    <location>
        <begin position="168"/>
        <end position="178"/>
    </location>
</feature>
<feature type="compositionally biased region" description="Low complexity" evidence="1">
    <location>
        <begin position="60"/>
        <end position="75"/>
    </location>
</feature>
<feature type="compositionally biased region" description="Pro residues" evidence="1">
    <location>
        <begin position="208"/>
        <end position="220"/>
    </location>
</feature>
<sequence length="285" mass="32769">MDLYTPSDSPDELSLDFVPKEKVRRRRRKEAQAPLNLRTSPQERQPRKRTRTERDWEYYSDTPTTTSESSRESSPGFAPAVPADIRIKSHRHRNRLRNSGPHSTPQRKRTKLQLKAIQETREPYYSNESDNYVPDSTDSDSELASAAGSSTSNSLETDFWYTIRKVATPPPLPQPPNDTRPYPRERYISPSPPPSPYEQLIADFEPEPQTPPPQTPPPHQASPETPQSPRVLKFSEQEPQVRPTRLLAIKRPPKVSAELRKRSLPSPLIRPYSRNPQKHFTKPQL</sequence>
<dbReference type="EMBL" id="MU007062">
    <property type="protein sequence ID" value="KAF2427136.1"/>
    <property type="molecule type" value="Genomic_DNA"/>
</dbReference>
<feature type="region of interest" description="Disordered" evidence="1">
    <location>
        <begin position="1"/>
        <end position="285"/>
    </location>
</feature>
<keyword evidence="3" id="KW-1185">Reference proteome</keyword>
<name>A0A9P4NLR1_9PEZI</name>
<evidence type="ECO:0000313" key="3">
    <source>
        <dbReference type="Proteomes" id="UP000800235"/>
    </source>
</evidence>
<accession>A0A9P4NLR1</accession>
<protein>
    <submittedName>
        <fullName evidence="2">Uncharacterized protein</fullName>
    </submittedName>
</protein>
<feature type="compositionally biased region" description="Polar residues" evidence="1">
    <location>
        <begin position="126"/>
        <end position="136"/>
    </location>
</feature>
<evidence type="ECO:0000313" key="2">
    <source>
        <dbReference type="EMBL" id="KAF2427136.1"/>
    </source>
</evidence>
<evidence type="ECO:0000256" key="1">
    <source>
        <dbReference type="SAM" id="MobiDB-lite"/>
    </source>
</evidence>
<organism evidence="2 3">
    <name type="scientific">Tothia fuscella</name>
    <dbReference type="NCBI Taxonomy" id="1048955"/>
    <lineage>
        <taxon>Eukaryota</taxon>
        <taxon>Fungi</taxon>
        <taxon>Dikarya</taxon>
        <taxon>Ascomycota</taxon>
        <taxon>Pezizomycotina</taxon>
        <taxon>Dothideomycetes</taxon>
        <taxon>Pleosporomycetidae</taxon>
        <taxon>Venturiales</taxon>
        <taxon>Cylindrosympodiaceae</taxon>
        <taxon>Tothia</taxon>
    </lineage>
</organism>